<proteinExistence type="predicted"/>
<dbReference type="InParanoid" id="A0A067R383"/>
<reference evidence="2 3" key="1">
    <citation type="journal article" date="2014" name="Nat. Commun.">
        <title>Molecular traces of alternative social organization in a termite genome.</title>
        <authorList>
            <person name="Terrapon N."/>
            <person name="Li C."/>
            <person name="Robertson H.M."/>
            <person name="Ji L."/>
            <person name="Meng X."/>
            <person name="Booth W."/>
            <person name="Chen Z."/>
            <person name="Childers C.P."/>
            <person name="Glastad K.M."/>
            <person name="Gokhale K."/>
            <person name="Gowin J."/>
            <person name="Gronenberg W."/>
            <person name="Hermansen R.A."/>
            <person name="Hu H."/>
            <person name="Hunt B.G."/>
            <person name="Huylmans A.K."/>
            <person name="Khalil S.M."/>
            <person name="Mitchell R.D."/>
            <person name="Munoz-Torres M.C."/>
            <person name="Mustard J.A."/>
            <person name="Pan H."/>
            <person name="Reese J.T."/>
            <person name="Scharf M.E."/>
            <person name="Sun F."/>
            <person name="Vogel H."/>
            <person name="Xiao J."/>
            <person name="Yang W."/>
            <person name="Yang Z."/>
            <person name="Yang Z."/>
            <person name="Zhou J."/>
            <person name="Zhu J."/>
            <person name="Brent C.S."/>
            <person name="Elsik C.G."/>
            <person name="Goodisman M.A."/>
            <person name="Liberles D.A."/>
            <person name="Roe R.M."/>
            <person name="Vargo E.L."/>
            <person name="Vilcinskas A."/>
            <person name="Wang J."/>
            <person name="Bornberg-Bauer E."/>
            <person name="Korb J."/>
            <person name="Zhang G."/>
            <person name="Liebig J."/>
        </authorList>
    </citation>
    <scope>NUCLEOTIDE SEQUENCE [LARGE SCALE GENOMIC DNA]</scope>
    <source>
        <tissue evidence="2">Whole organism</tissue>
    </source>
</reference>
<keyword evidence="3" id="KW-1185">Reference proteome</keyword>
<organism evidence="2 3">
    <name type="scientific">Zootermopsis nevadensis</name>
    <name type="common">Dampwood termite</name>
    <dbReference type="NCBI Taxonomy" id="136037"/>
    <lineage>
        <taxon>Eukaryota</taxon>
        <taxon>Metazoa</taxon>
        <taxon>Ecdysozoa</taxon>
        <taxon>Arthropoda</taxon>
        <taxon>Hexapoda</taxon>
        <taxon>Insecta</taxon>
        <taxon>Pterygota</taxon>
        <taxon>Neoptera</taxon>
        <taxon>Polyneoptera</taxon>
        <taxon>Dictyoptera</taxon>
        <taxon>Blattodea</taxon>
        <taxon>Blattoidea</taxon>
        <taxon>Termitoidae</taxon>
        <taxon>Termopsidae</taxon>
        <taxon>Zootermopsis</taxon>
    </lineage>
</organism>
<feature type="compositionally biased region" description="Polar residues" evidence="1">
    <location>
        <begin position="33"/>
        <end position="59"/>
    </location>
</feature>
<protein>
    <submittedName>
        <fullName evidence="2">Uncharacterized protein</fullName>
    </submittedName>
</protein>
<dbReference type="Proteomes" id="UP000027135">
    <property type="component" value="Unassembled WGS sequence"/>
</dbReference>
<gene>
    <name evidence="2" type="ORF">L798_08323</name>
</gene>
<evidence type="ECO:0000313" key="2">
    <source>
        <dbReference type="EMBL" id="KDR17423.1"/>
    </source>
</evidence>
<sequence length="133" mass="14696">MKFLEGSISLRSSVGNDLPPPLQKPKEEENSQMDDSPSTEDTSHNDTAPSASHFPTTPASIKPNKRKICTEKNQLIARAMEIFDSPRDLQKFGDFVVAELCALRNPLLMRRAKRSIMRILLDTSAADDGLSAP</sequence>
<evidence type="ECO:0000313" key="3">
    <source>
        <dbReference type="Proteomes" id="UP000027135"/>
    </source>
</evidence>
<dbReference type="EMBL" id="KK852736">
    <property type="protein sequence ID" value="KDR17423.1"/>
    <property type="molecule type" value="Genomic_DNA"/>
</dbReference>
<dbReference type="AlphaFoldDB" id="A0A067R383"/>
<accession>A0A067R383</accession>
<name>A0A067R383_ZOONE</name>
<feature type="region of interest" description="Disordered" evidence="1">
    <location>
        <begin position="1"/>
        <end position="67"/>
    </location>
</feature>
<evidence type="ECO:0000256" key="1">
    <source>
        <dbReference type="SAM" id="MobiDB-lite"/>
    </source>
</evidence>